<organism evidence="5 6">
    <name type="scientific">Pontibacter saemangeumensis</name>
    <dbReference type="NCBI Taxonomy" id="1084525"/>
    <lineage>
        <taxon>Bacteria</taxon>
        <taxon>Pseudomonadati</taxon>
        <taxon>Bacteroidota</taxon>
        <taxon>Cytophagia</taxon>
        <taxon>Cytophagales</taxon>
        <taxon>Hymenobacteraceae</taxon>
        <taxon>Pontibacter</taxon>
    </lineage>
</organism>
<dbReference type="PRINTS" id="PR00502">
    <property type="entry name" value="NUDIXFAMILY"/>
</dbReference>
<comment type="caution">
    <text evidence="5">The sequence shown here is derived from an EMBL/GenBank/DDBJ whole genome shotgun (WGS) entry which is preliminary data.</text>
</comment>
<sequence>MPHLPKLNPHAAAYADKLRVRVCGICIQDNRLLLARHGSTIANNAFWAPPGGGLHFGETMQACLKRELLEETGLEVRVERFLYVQEFLQPPLHAVEFFFEVRVTGGSLRTGTDPEAATGGALLEHVQWLTIKELQAIPYQDKHRTLQLLLSLDDLLGLNHYFIP</sequence>
<keyword evidence="6" id="KW-1185">Reference proteome</keyword>
<dbReference type="PANTHER" id="PTHR43046:SF14">
    <property type="entry name" value="MUTT_NUDIX FAMILY PROTEIN"/>
    <property type="match status" value="1"/>
</dbReference>
<comment type="similarity">
    <text evidence="3">Belongs to the Nudix hydrolase family.</text>
</comment>
<dbReference type="InterPro" id="IPR020476">
    <property type="entry name" value="Nudix_hydrolase"/>
</dbReference>
<dbReference type="RefSeq" id="WP_425568629.1">
    <property type="nucleotide sequence ID" value="NZ_BAABHC010000016.1"/>
</dbReference>
<dbReference type="GO" id="GO:0016787">
    <property type="term" value="F:hydrolase activity"/>
    <property type="evidence" value="ECO:0007669"/>
    <property type="project" value="UniProtKB-KW"/>
</dbReference>
<dbReference type="InterPro" id="IPR020084">
    <property type="entry name" value="NUDIX_hydrolase_CS"/>
</dbReference>
<dbReference type="InterPro" id="IPR000086">
    <property type="entry name" value="NUDIX_hydrolase_dom"/>
</dbReference>
<dbReference type="Pfam" id="PF00293">
    <property type="entry name" value="NUDIX"/>
    <property type="match status" value="1"/>
</dbReference>
<dbReference type="PANTHER" id="PTHR43046">
    <property type="entry name" value="GDP-MANNOSE MANNOSYL HYDROLASE"/>
    <property type="match status" value="1"/>
</dbReference>
<accession>A0ABP8LT98</accession>
<keyword evidence="2 3" id="KW-0378">Hydrolase</keyword>
<reference evidence="6" key="1">
    <citation type="journal article" date="2019" name="Int. J. Syst. Evol. Microbiol.">
        <title>The Global Catalogue of Microorganisms (GCM) 10K type strain sequencing project: providing services to taxonomists for standard genome sequencing and annotation.</title>
        <authorList>
            <consortium name="The Broad Institute Genomics Platform"/>
            <consortium name="The Broad Institute Genome Sequencing Center for Infectious Disease"/>
            <person name="Wu L."/>
            <person name="Ma J."/>
        </authorList>
    </citation>
    <scope>NUCLEOTIDE SEQUENCE [LARGE SCALE GENOMIC DNA]</scope>
    <source>
        <strain evidence="6">JCM 17926</strain>
    </source>
</reference>
<evidence type="ECO:0000313" key="6">
    <source>
        <dbReference type="Proteomes" id="UP001500552"/>
    </source>
</evidence>
<dbReference type="CDD" id="cd18880">
    <property type="entry name" value="NUDIX_ADPRase"/>
    <property type="match status" value="1"/>
</dbReference>
<proteinExistence type="inferred from homology"/>
<evidence type="ECO:0000256" key="3">
    <source>
        <dbReference type="RuleBase" id="RU003476"/>
    </source>
</evidence>
<dbReference type="PROSITE" id="PS00893">
    <property type="entry name" value="NUDIX_BOX"/>
    <property type="match status" value="1"/>
</dbReference>
<dbReference type="EMBL" id="BAABHC010000016">
    <property type="protein sequence ID" value="GAA4436304.1"/>
    <property type="molecule type" value="Genomic_DNA"/>
</dbReference>
<dbReference type="Gene3D" id="3.90.79.10">
    <property type="entry name" value="Nucleoside Triphosphate Pyrophosphohydrolase"/>
    <property type="match status" value="1"/>
</dbReference>
<dbReference type="SUPFAM" id="SSF55811">
    <property type="entry name" value="Nudix"/>
    <property type="match status" value="1"/>
</dbReference>
<evidence type="ECO:0000256" key="1">
    <source>
        <dbReference type="ARBA" id="ARBA00001946"/>
    </source>
</evidence>
<dbReference type="PROSITE" id="PS51462">
    <property type="entry name" value="NUDIX"/>
    <property type="match status" value="1"/>
</dbReference>
<evidence type="ECO:0000313" key="5">
    <source>
        <dbReference type="EMBL" id="GAA4436304.1"/>
    </source>
</evidence>
<dbReference type="Proteomes" id="UP001500552">
    <property type="component" value="Unassembled WGS sequence"/>
</dbReference>
<gene>
    <name evidence="5" type="ORF">GCM10023188_29210</name>
</gene>
<evidence type="ECO:0000256" key="2">
    <source>
        <dbReference type="ARBA" id="ARBA00022801"/>
    </source>
</evidence>
<evidence type="ECO:0000259" key="4">
    <source>
        <dbReference type="PROSITE" id="PS51462"/>
    </source>
</evidence>
<dbReference type="InterPro" id="IPR015797">
    <property type="entry name" value="NUDIX_hydrolase-like_dom_sf"/>
</dbReference>
<comment type="cofactor">
    <cofactor evidence="1">
        <name>Mg(2+)</name>
        <dbReference type="ChEBI" id="CHEBI:18420"/>
    </cofactor>
</comment>
<name>A0ABP8LT98_9BACT</name>
<feature type="domain" description="Nudix hydrolase" evidence="4">
    <location>
        <begin position="17"/>
        <end position="152"/>
    </location>
</feature>
<protein>
    <submittedName>
        <fullName evidence="5">NUDIX hydrolase</fullName>
    </submittedName>
</protein>